<keyword evidence="7" id="KW-0067">ATP-binding</keyword>
<evidence type="ECO:0000256" key="1">
    <source>
        <dbReference type="ARBA" id="ARBA00004430"/>
    </source>
</evidence>
<evidence type="ECO:0000256" key="3">
    <source>
        <dbReference type="ARBA" id="ARBA00022490"/>
    </source>
</evidence>
<dbReference type="Gene3D" id="1.10.8.710">
    <property type="match status" value="1"/>
</dbReference>
<dbReference type="Gene3D" id="1.10.287.2620">
    <property type="match status" value="1"/>
</dbReference>
<dbReference type="Gene3D" id="1.20.1270.280">
    <property type="match status" value="1"/>
</dbReference>
<dbReference type="Pfam" id="PF12777">
    <property type="entry name" value="MT"/>
    <property type="match status" value="1"/>
</dbReference>
<dbReference type="Pfam" id="PF03028">
    <property type="entry name" value="Dynein_heavy"/>
    <property type="match status" value="1"/>
</dbReference>
<dbReference type="Gene3D" id="1.20.58.1120">
    <property type="match status" value="1"/>
</dbReference>
<dbReference type="Gene3D" id="1.10.8.1220">
    <property type="match status" value="1"/>
</dbReference>
<evidence type="ECO:0000256" key="10">
    <source>
        <dbReference type="ARBA" id="ARBA00023069"/>
    </source>
</evidence>
<dbReference type="Pfam" id="PF18199">
    <property type="entry name" value="Dynein_C"/>
    <property type="match status" value="1"/>
</dbReference>
<dbReference type="Pfam" id="PF08393">
    <property type="entry name" value="DHC_N2"/>
    <property type="match status" value="1"/>
</dbReference>
<dbReference type="Pfam" id="PF12781">
    <property type="entry name" value="AAA_9"/>
    <property type="match status" value="1"/>
</dbReference>
<dbReference type="GO" id="GO:0030286">
    <property type="term" value="C:dynein complex"/>
    <property type="evidence" value="ECO:0007669"/>
    <property type="project" value="UniProtKB-KW"/>
</dbReference>
<sequence>METFIPIDLTVRKPNVDKEHKPRQSCNLMIKIFTSKPGIVVCLSAQCLGGRGRRIAPKLKPAWSGFNYFEERFSQQCAVASKPVVPERRKSKEKREQISTNIKQKKARLPSYDRAEPEETDAIKHIIRLREKLEWKTPLFPRSLKYRPKTTHQKCSLKEPLKDDGEFIYCLPLENNKGAFNEYDLQAVSAYRAKNCKEFWMVTASFVTKITKADGIMEEVELIPTLDWLSERHCFYLLQQFKIFSNFRMNKAFVTWKLNVKRLKTEKSRSYLYGHLFCADELFQSCLLYVRGLFEDALNLKKNKEDNSSAVRLIKVDPSRTYTLDKFCEEQIQQASQAVVQLEELRTKAITEIKSTALKVAEKKDVKEYFESKPSEIDTTHFKLPQYRCLLETNLRFLRLIDYLFQELIRQLMNSAVSQLLELFIGSSRMPFSKEKNNESLMRTRKIFSRKISNDDEEFVNLYVPPHPPVQNLEPKPYTDVDVILHKGKMEMDLKKTYAPIFEVHLYLRILTSSESPEDTEEKTQKSEQGLDETLSCDDDDLSESRRSFVRTSSEDLIMKYNQPSKFGTLLRRILSDTGLLLESEQGHIYNKFSEFPTNLFIHPNRLDFSTQFQNVIATIEKYITTIIPLHQDPRLSILIDLVSASDLSNETESVLKYKKQIRWPDFHILFETDGDYQKKIVSLLTIIGNSMGLVSDYSCRFLKYCYMVEKAKVMSMKLPFMGILTSIEFKSIIHKFRSYLKQIVTMAIEMRLGIFCVKSLDYQLACLPYIDKIIEMSYNLLRLAIEEKNTSLLEILDSSLKQLRHGPVEVEEFVDHFNFLEDITSSMSQLEKDFSTISQLYSVVRHYQIEISEEQNAIYRILFMKLNHLKTALKLVATNKEATLTKFRNNLEAYIVGLRVDVSNLKDRIRSPELLCASTPIQKAKDMVKSITAEAANLTEKVKTYSSYQDYYDDSQPHIQPLNMDEITQIVLSEISDIEGDLMLRKLLWEAQEEWVILFWEWRNCSLQSIDIDLVKTNVSKWLHIIVVLEKGLPKNDMVAHLKQSVLDFKKELPIIMALGNPCLKQRHWDALQEITGKLVYLNKNLSVEKLLALKMFPYEKKINEISISATNEAALEKMMFKIIELWNTYPLHLVLHYTEGYSILIISSIDDTIAQLEDSQAILATIKGSSYLWPIKDLVNEWHQNLNLFSYTIEEWMSCQRNWLCLEPIFNSLEIQKQLPAETKLFSQVLVMWREIMSRVLNKLNALHITITTGVIDVLKICNGHLEHIKKSLEDYLEIKRTIFPRFYFLSNAELLDILADSRNPESVQPHLVKCFENVKQVLLWKQEVGPPSVKMLISAEGEGLVLPKKIRVRTAVEQWMVNVEKSMFDVLKKFLIQGIEDWSSKTFSEWVQSHPGQVVLTVSQIMFYNDCMKSFMSSNSREKLEAVHASVLGRIEDLAMLVTLNTNNLRTKVMLAAMLTISVHCRDIVTDLLAKNISSAEDFEWTRHLQYKWNEKQKLCYVSQGNNNFVYGYEYLGCTPRLVITPLTERCWLTLTSALYFNLGGCSAGPAGVGKTETVKDLARSYGKHCVVFNCFEDLDYKIVVKLFFGLVQSGAWCCFDEFNRIDIEVLSVIASQILTIKVAKDSYSVRFLLDGKEIRINMSCAVLITINPGYRGRVELPGNLKSLFRSVAMMVPHYKSVTEVILFSFGFKSSRSLSGKLVNLYDLADKQLSKQEHYDFGMKALKTVLIMAEKKKQERKCDNLSEADESLIIIEAIQKASLSKFLPEDVQPFQKIIEDVFPGVAVSKMHHLALEKAISIATEQLSFQHWPPQKEKIIQLYHQLQACVSVMLVGPTGGGKTTVRRILEKALIILPVASILSFEESHSDSKAIGKKGKVDVCVLNPKCVTLGELYGHLDINTMEWSDGLLSAAIRNFVQISAADYSKRDSALGLMSRVTDFSNIFQVGSATTADIDNSVFMKTVEKDVKTPETHDFHWQWIVLDGPVDTLWIENLNTVLDENRTLCLANSERISLTNKIRVIFEVDSLFNTTPSIVTRCAVVYMDPVDLGWKPYIKSWLSKTSKTLSQRGMECLELMIKKNVTEGLEFLKRHRKFIPYPIQDVTVIMTLCRILDALFEFMRIKRGAAKRDGGASNTTTKETKTMKVKFKDEEKSYYRDENAWYLEKNPEKLTLMIRKIFVFAFTWAFGGLLKREDQHEEDLLFRSSYEPDSLAEVTYNFDNLIHELFEEESERDSSINLPSGERSIFGYFVDLQRCEFMPWSDLVPNAQTIIQRGTSLLTDFQGSSDNVLRMKECGEYVNYTATRDTICLSFLMSLLLKNSYPVLLTGDSGVGKTTAISEMLEKLEGRGTFDIKFGSILGKVLLHNEIKRSSIRQNISILIADTYRTVVGDFDQSTKKVEIKTDDSTIKNDKGIIVSTINFTTNMTATKTKEMILRKLIRRTKDILGAPKNNRIVVFVDDLNMPVPDNSGAQPPLELIRQLLEMGGIYDTERNTWKTIQDLSIIAACAPSASGNDISPRLLKHFSILVLPHPPQSALSTIFQAHLGMYFSIHNFAAEVQKCRDQLVLCSLAIYYQVCKNMLPTPTKCHYIFNPRDMFKLLLGLMQADKSIINSKEMAAQLLVHEASRVFHDRLIESSEKNLFYQLLSKELQNHMQIHWTHESLMNNPTLFVDFMDLNKPHRKKIYQNISSYDKLLSILKEFQLKLGSTSLEMSHSIVFFKEAIEHITRATRVLRQPESHMLLIGIDGCGKETYATLACYVAEHKLYRVPIAHNYAISEFKDMFKNVFIQAGLEGTPTVVMVTNLQEEQASFMEDLNYIINGGKVSNMFENEELDSIIMRIRAFAEQSNFMDNRKYLLALFQKRVSKNLHVFMIMSPAGSNFRQKCRVYPSMITSCTIDWYQKWPDEALLIVANSYLAEKLKVENKEDKIRQFSPMCAEIHKSMKDLNTKYFEDTGRHYYITPSSYLKFLETFTHILRMRQDEMQIKRNRFYMGLSKILEATALVTDMQEELLIIGPQIEQKTKEKEILMEKLRKDSQIVEKVQMLVKQDEEIVAEEVRIVEDYAQKTTNEIKSVLPALDKAIVALNALDKSDISELRVYARPPFLVLTVMNAVCILLQKKPNWATARLLLSETGFLKKLINLDKDSIPDKVFLKLKKILNLPDFHPNKIALVSVACCSMCQWVIALNNYHEVQKVVGPKQAQVAEAQNVLRIAKQRLSEKQRGLQLIEEHLQFLHTSYRDIVAEKHQLANRKKLATKRLQCASVLLTVLEDEKIRWQETVTIIDNKLKGICGDILLSSACITYSGVLTPEFRQLVIQKWESLCNQYRICLSSRFSLMEVMAEKNEIRRWHNQGLPLGQHSTENAILMKSTQQWPLVIDPHKQALNWIRQMEGPPLLEISAEDSNYPQILKNAMQAGECILLQNAPEAFPPSLKAILKKDICQKRGHYYIKIDDSEIEYNERFRLYLSTELDNPHFLPSVYNFVTIINFTVTFQGLQDQLLSTVVSHEVPHLENQRAQLLESISLDAITLEELEDRTLTLLQKTEGSVLDDEEIVETLRKSKMTSNEISKRIKETEKAEREIQATRKNYLPIATRGALLYFVMASLTQVEYMYQFSLEWFRQVFVFSTVSKNKEQKHNWKMNETSQEKANETSSNQQSPENGRNPLTKNTKNAIDVLTRNVFRAVSSALFNEHKLCFSFRLCTTIMRDNASDTLVDDDMGFLPEEEWNIFLYSAILINIKNILSKPRLNSMFEIRRKEHLQWVPDLRWKQCQYISSQMGPFSLLCKSLLSNKCQWDTFRDTKALYSLMSRPFSAEGALPQEIPRTPEEAELLNENDEMFNPICFPWEKLTPFQRLILIKILRPERLENSVRKFITEKMGSEYIHETTVNLKDSYKESTAQTPLILIHSYGIDLNNILLRFAQELKGMTPKVTMISLGRGQAAKAEELIFKSLDQKHQWVFLQNCHLAASFMPRLCAIIESFSNPDMMIDPDFRLWLSSKSYGSFPIPILQKGVKIAVEPPQGLKSNLLQMFGYGGSGEVTEEIFDKNDCGPWWKKILFSLCFFNAVINERKVYGTLGWNIPYKFSSSDLEVSIKVLGNVLPGRLEVPWKELNYLIAEVTYGGRVTDNWDKRCLKTLFNKFCSPEILKANFSFSSDEMYQPVPSSASLQDCIQIIQSLPDDDSPEILGIHPEATHTCSETKTQKFIENLITMQPKAAPVNLMINPEQSNDDLVMEILSDIMVQLPLAVENEELSGPESQCTFKYIMLSAMWEKLQKSIEGHDPLIHCVLITFLSQEIERFNKLLSIIHKSLKDLQLAVKGESILTQDLEETYDSFLRARVPKLWQKNAYSSCKPLSFWVSDLIQRVNFFNTWAKVAYTAIHHRYMTFATTWKQSATSVNQKPRYPTNSESELPNGFPARYWLPAFFSPQAFLTAVLQDYGRAQGISMDTLTFTHRVITTISHEQEDDFSKLLHKRLNIVRRAFQHQRQDHALDQSPSGVCIFGLFIEGARWDPKHEVLEDSLPTDLCCEFPDIQFLPTMKIETPHASDQTDPELQTFECPVYLTPERSRNISGLPTNFLTSVYLPTKKPPSHWITMQVALLCEKNE</sequence>
<dbReference type="InterPro" id="IPR035699">
    <property type="entry name" value="AAA_6"/>
</dbReference>
<dbReference type="InterPro" id="IPR003593">
    <property type="entry name" value="AAA+_ATPase"/>
</dbReference>
<keyword evidence="6" id="KW-0547">Nucleotide-binding</keyword>
<dbReference type="Gene3D" id="1.10.8.720">
    <property type="entry name" value="Region D6 of dynein motor"/>
    <property type="match status" value="1"/>
</dbReference>
<evidence type="ECO:0000256" key="6">
    <source>
        <dbReference type="ARBA" id="ARBA00022741"/>
    </source>
</evidence>
<dbReference type="FunFam" id="3.40.50.300:FF:000320">
    <property type="entry name" value="Dynein, axonemal, heavy chain 5"/>
    <property type="match status" value="1"/>
</dbReference>
<dbReference type="PANTHER" id="PTHR22878:SF64">
    <property type="entry name" value="DYNEIN AXONEMAL HEAVY CHAIN 14"/>
    <property type="match status" value="1"/>
</dbReference>
<dbReference type="Gene3D" id="1.20.920.20">
    <property type="match status" value="1"/>
</dbReference>
<feature type="compositionally biased region" description="Polar residues" evidence="14">
    <location>
        <begin position="3653"/>
        <end position="3671"/>
    </location>
</feature>
<dbReference type="Gene3D" id="3.40.50.300">
    <property type="entry name" value="P-loop containing nucleotide triphosphate hydrolases"/>
    <property type="match status" value="6"/>
</dbReference>
<dbReference type="FunFam" id="3.20.180.20:FF:000003">
    <property type="entry name" value="Dynein heavy chain 12, axonemal"/>
    <property type="match status" value="1"/>
</dbReference>
<keyword evidence="11" id="KW-0505">Motor protein</keyword>
<evidence type="ECO:0000256" key="13">
    <source>
        <dbReference type="ARBA" id="ARBA00023273"/>
    </source>
</evidence>
<dbReference type="SUPFAM" id="SSF52540">
    <property type="entry name" value="P-loop containing nucleoside triphosphate hydrolases"/>
    <property type="match status" value="4"/>
</dbReference>
<dbReference type="GO" id="GO:0005524">
    <property type="term" value="F:ATP binding"/>
    <property type="evidence" value="ECO:0007669"/>
    <property type="project" value="UniProtKB-KW"/>
</dbReference>
<dbReference type="Pfam" id="PF12780">
    <property type="entry name" value="AAA_8"/>
    <property type="match status" value="1"/>
</dbReference>
<reference evidence="16" key="1">
    <citation type="submission" date="2022-06" db="EMBL/GenBank/DDBJ databases">
        <authorList>
            <person name="Andreotti S."/>
            <person name="Wyler E."/>
        </authorList>
    </citation>
    <scope>NUCLEOTIDE SEQUENCE</scope>
</reference>
<evidence type="ECO:0000313" key="17">
    <source>
        <dbReference type="Proteomes" id="UP001152836"/>
    </source>
</evidence>
<dbReference type="InterPro" id="IPR041466">
    <property type="entry name" value="Dynein_AAA5_ext"/>
</dbReference>
<feature type="domain" description="AAA+ ATPase" evidence="15">
    <location>
        <begin position="1830"/>
        <end position="2032"/>
    </location>
</feature>
<keyword evidence="8" id="KW-0243">Dynein</keyword>
<evidence type="ECO:0000256" key="11">
    <source>
        <dbReference type="ARBA" id="ARBA00023175"/>
    </source>
</evidence>
<dbReference type="Gene3D" id="1.20.140.100">
    <property type="entry name" value="Dynein heavy chain, N-terminal domain 2"/>
    <property type="match status" value="1"/>
</dbReference>
<comment type="similarity">
    <text evidence="2">Belongs to the dynein heavy chain family.</text>
</comment>
<dbReference type="GO" id="GO:0007018">
    <property type="term" value="P:microtubule-based movement"/>
    <property type="evidence" value="ECO:0007669"/>
    <property type="project" value="InterPro"/>
</dbReference>
<dbReference type="EMBL" id="CALSGD010001417">
    <property type="protein sequence ID" value="CAH6789607.1"/>
    <property type="molecule type" value="Genomic_DNA"/>
</dbReference>
<keyword evidence="13" id="KW-0966">Cell projection</keyword>
<dbReference type="InterPro" id="IPR043160">
    <property type="entry name" value="Dynein_C_barrel"/>
</dbReference>
<dbReference type="InterPro" id="IPR043157">
    <property type="entry name" value="Dynein_AAA1S"/>
</dbReference>
<dbReference type="Pfam" id="PF12774">
    <property type="entry name" value="AAA_6"/>
    <property type="match status" value="1"/>
</dbReference>
<dbReference type="FunFam" id="3.40.50.300:FF:000049">
    <property type="entry name" value="Dynein, axonemal, heavy chain 5"/>
    <property type="match status" value="1"/>
</dbReference>
<dbReference type="SMART" id="SM00382">
    <property type="entry name" value="AAA"/>
    <property type="match status" value="3"/>
</dbReference>
<dbReference type="FunFam" id="1.10.8.710:FF:000001">
    <property type="entry name" value="Dynein axonemal heavy chain 2"/>
    <property type="match status" value="1"/>
</dbReference>
<dbReference type="Pfam" id="PF18198">
    <property type="entry name" value="AAA_lid_11"/>
    <property type="match status" value="1"/>
</dbReference>
<feature type="region of interest" description="Disordered" evidence="14">
    <location>
        <begin position="515"/>
        <end position="546"/>
    </location>
</feature>
<dbReference type="InterPro" id="IPR013602">
    <property type="entry name" value="Dynein_heavy_linker"/>
</dbReference>
<dbReference type="GO" id="GO:0051959">
    <property type="term" value="F:dynein light intermediate chain binding"/>
    <property type="evidence" value="ECO:0007669"/>
    <property type="project" value="InterPro"/>
</dbReference>
<feature type="region of interest" description="Disordered" evidence="14">
    <location>
        <begin position="84"/>
        <end position="116"/>
    </location>
</feature>
<evidence type="ECO:0000256" key="7">
    <source>
        <dbReference type="ARBA" id="ARBA00022840"/>
    </source>
</evidence>
<dbReference type="InterPro" id="IPR024317">
    <property type="entry name" value="Dynein_heavy_chain_D4_dom"/>
</dbReference>
<evidence type="ECO:0000256" key="14">
    <source>
        <dbReference type="SAM" id="MobiDB-lite"/>
    </source>
</evidence>
<evidence type="ECO:0000256" key="9">
    <source>
        <dbReference type="ARBA" id="ARBA00023054"/>
    </source>
</evidence>
<evidence type="ECO:0000256" key="12">
    <source>
        <dbReference type="ARBA" id="ARBA00023212"/>
    </source>
</evidence>
<organism evidence="16 17">
    <name type="scientific">Phodopus roborovskii</name>
    <name type="common">Roborovski's desert hamster</name>
    <name type="synonym">Cricetulus roborovskii</name>
    <dbReference type="NCBI Taxonomy" id="109678"/>
    <lineage>
        <taxon>Eukaryota</taxon>
        <taxon>Metazoa</taxon>
        <taxon>Chordata</taxon>
        <taxon>Craniata</taxon>
        <taxon>Vertebrata</taxon>
        <taxon>Euteleostomi</taxon>
        <taxon>Mammalia</taxon>
        <taxon>Eutheria</taxon>
        <taxon>Euarchontoglires</taxon>
        <taxon>Glires</taxon>
        <taxon>Rodentia</taxon>
        <taxon>Myomorpha</taxon>
        <taxon>Muroidea</taxon>
        <taxon>Cricetidae</taxon>
        <taxon>Cricetinae</taxon>
        <taxon>Phodopus</taxon>
    </lineage>
</organism>
<feature type="domain" description="AAA+ ATPase" evidence="15">
    <location>
        <begin position="2323"/>
        <end position="2538"/>
    </location>
</feature>
<dbReference type="FunFam" id="1.10.8.1220:FF:000006">
    <property type="entry name" value="Dynein axonemal heavy chain 14"/>
    <property type="match status" value="1"/>
</dbReference>
<dbReference type="FunFam" id="1.10.8.720:FF:000001">
    <property type="entry name" value="dynein heavy chain 7, axonemal"/>
    <property type="match status" value="1"/>
</dbReference>
<keyword evidence="3" id="KW-0963">Cytoplasm</keyword>
<dbReference type="InterPro" id="IPR054354">
    <property type="entry name" value="DYNC2H1-like_lid"/>
</dbReference>
<keyword evidence="10" id="KW-0969">Cilium</keyword>
<dbReference type="FunFam" id="3.10.490.20:FF:000005">
    <property type="entry name" value="Dynein axonemal heavy chain 6"/>
    <property type="match status" value="1"/>
</dbReference>
<evidence type="ECO:0000313" key="16">
    <source>
        <dbReference type="EMBL" id="CAH6789607.1"/>
    </source>
</evidence>
<accession>A0AAU9ZBX7</accession>
<gene>
    <name evidence="16" type="primary">Dnah14</name>
    <name evidence="16" type="ORF">PHOROB_LOCUS7095</name>
</gene>
<dbReference type="GO" id="GO:0005930">
    <property type="term" value="C:axoneme"/>
    <property type="evidence" value="ECO:0007669"/>
    <property type="project" value="UniProtKB-SubCell"/>
</dbReference>
<keyword evidence="17" id="KW-1185">Reference proteome</keyword>
<dbReference type="FunFam" id="1.20.920.30:FF:000002">
    <property type="entry name" value="Dynein axonemal heavy chain 3"/>
    <property type="match status" value="1"/>
</dbReference>
<protein>
    <submittedName>
        <fullName evidence="16">Dnah14 protein</fullName>
    </submittedName>
</protein>
<dbReference type="FunFam" id="3.40.50.300:FF:001810">
    <property type="entry name" value="Cytoplasmic dynein 2 heavy chain 1"/>
    <property type="match status" value="1"/>
</dbReference>
<dbReference type="FunFam" id="1.10.287.2620:FF:000001">
    <property type="entry name" value="Cytoplasmic dynein heavy chain 1"/>
    <property type="match status" value="1"/>
</dbReference>
<keyword evidence="9" id="KW-0175">Coiled coil</keyword>
<dbReference type="InterPro" id="IPR042228">
    <property type="entry name" value="Dynein_linker_3"/>
</dbReference>
<feature type="region of interest" description="Disordered" evidence="14">
    <location>
        <begin position="3638"/>
        <end position="3671"/>
    </location>
</feature>
<dbReference type="Gene3D" id="3.10.490.20">
    <property type="match status" value="1"/>
</dbReference>
<dbReference type="InterPro" id="IPR042222">
    <property type="entry name" value="Dynein_2_N"/>
</dbReference>
<dbReference type="InterPro" id="IPR027417">
    <property type="entry name" value="P-loop_NTPase"/>
</dbReference>
<dbReference type="FunFam" id="1.20.140.100:FF:000004">
    <property type="entry name" value="Dynein axonemal heavy chain 6"/>
    <property type="match status" value="1"/>
</dbReference>
<name>A0AAU9ZBX7_PHORO</name>
<dbReference type="Gene3D" id="1.10.472.130">
    <property type="match status" value="1"/>
</dbReference>
<dbReference type="InterPro" id="IPR004273">
    <property type="entry name" value="Dynein_heavy_D6_P-loop"/>
</dbReference>
<dbReference type="GO" id="GO:0008569">
    <property type="term" value="F:minus-end-directed microtubule motor activity"/>
    <property type="evidence" value="ECO:0007669"/>
    <property type="project" value="InterPro"/>
</dbReference>
<evidence type="ECO:0000259" key="15">
    <source>
        <dbReference type="SMART" id="SM00382"/>
    </source>
</evidence>
<dbReference type="InterPro" id="IPR041228">
    <property type="entry name" value="Dynein_C"/>
</dbReference>
<feature type="domain" description="AAA+ ATPase" evidence="15">
    <location>
        <begin position="1546"/>
        <end position="1657"/>
    </location>
</feature>
<dbReference type="FunFam" id="1.20.58.1120:FF:000007">
    <property type="entry name" value="Dynein heavy chain 4"/>
    <property type="match status" value="1"/>
</dbReference>
<keyword evidence="5" id="KW-0677">Repeat</keyword>
<comment type="subcellular location">
    <subcellularLocation>
        <location evidence="1">Cytoplasm</location>
        <location evidence="1">Cytoskeleton</location>
        <location evidence="1">Cilium axoneme</location>
    </subcellularLocation>
</comment>
<evidence type="ECO:0000256" key="4">
    <source>
        <dbReference type="ARBA" id="ARBA00022701"/>
    </source>
</evidence>
<dbReference type="Gene3D" id="1.20.920.30">
    <property type="match status" value="1"/>
</dbReference>
<dbReference type="Proteomes" id="UP001152836">
    <property type="component" value="Unassembled WGS sequence"/>
</dbReference>
<dbReference type="Pfam" id="PF12775">
    <property type="entry name" value="AAA_7"/>
    <property type="match status" value="2"/>
</dbReference>
<keyword evidence="12" id="KW-0206">Cytoskeleton</keyword>
<dbReference type="Pfam" id="PF22597">
    <property type="entry name" value="DYN_lid"/>
    <property type="match status" value="1"/>
</dbReference>
<dbReference type="InterPro" id="IPR026983">
    <property type="entry name" value="DHC"/>
</dbReference>
<dbReference type="GO" id="GO:0045505">
    <property type="term" value="F:dynein intermediate chain binding"/>
    <property type="evidence" value="ECO:0007669"/>
    <property type="project" value="InterPro"/>
</dbReference>
<comment type="caution">
    <text evidence="16">The sequence shown here is derived from an EMBL/GenBank/DDBJ whole genome shotgun (WGS) entry which is preliminary data.</text>
</comment>
<keyword evidence="4" id="KW-0493">Microtubule</keyword>
<evidence type="ECO:0000256" key="8">
    <source>
        <dbReference type="ARBA" id="ARBA00023017"/>
    </source>
</evidence>
<feature type="compositionally biased region" description="Basic and acidic residues" evidence="14">
    <location>
        <begin position="85"/>
        <end position="97"/>
    </location>
</feature>
<dbReference type="InterPro" id="IPR024743">
    <property type="entry name" value="Dynein_HC_stalk"/>
</dbReference>
<dbReference type="PANTHER" id="PTHR22878">
    <property type="entry name" value="DYNEIN HEAVY CHAIN 6, AXONEMAL-LIKE-RELATED"/>
    <property type="match status" value="1"/>
</dbReference>
<dbReference type="GO" id="GO:0005874">
    <property type="term" value="C:microtubule"/>
    <property type="evidence" value="ECO:0007669"/>
    <property type="project" value="UniProtKB-KW"/>
</dbReference>
<dbReference type="FunFam" id="3.40.50.300:FF:000063">
    <property type="entry name" value="dynein heavy chain 6, axonemal"/>
    <property type="match status" value="1"/>
</dbReference>
<evidence type="ECO:0000256" key="5">
    <source>
        <dbReference type="ARBA" id="ARBA00022737"/>
    </source>
</evidence>
<evidence type="ECO:0000256" key="2">
    <source>
        <dbReference type="ARBA" id="ARBA00008887"/>
    </source>
</evidence>
<dbReference type="InterPro" id="IPR041658">
    <property type="entry name" value="AAA_lid_11"/>
</dbReference>
<dbReference type="FunFam" id="1.20.920.20:FF:000006">
    <property type="entry name" value="Dynein, axonemal, heavy chain 6"/>
    <property type="match status" value="1"/>
</dbReference>
<dbReference type="InterPro" id="IPR042219">
    <property type="entry name" value="AAA_lid_11_sf"/>
</dbReference>
<dbReference type="InterPro" id="IPR035706">
    <property type="entry name" value="AAA_9"/>
</dbReference>
<dbReference type="Pfam" id="PF17852">
    <property type="entry name" value="Dynein_AAA_lid"/>
    <property type="match status" value="1"/>
</dbReference>
<dbReference type="Gene3D" id="3.20.180.20">
    <property type="entry name" value="Dynein heavy chain, N-terminal domain 2"/>
    <property type="match status" value="1"/>
</dbReference>
<proteinExistence type="inferred from homology"/>
<dbReference type="Gene3D" id="6.10.140.1060">
    <property type="match status" value="1"/>
</dbReference>